<name>W1J5Q2_9GAMM</name>
<protein>
    <submittedName>
        <fullName evidence="1">Uncharacterized protein</fullName>
    </submittedName>
</protein>
<comment type="caution">
    <text evidence="1">The sequence shown here is derived from an EMBL/GenBank/DDBJ whole genome shotgun (WGS) entry which is preliminary data.</text>
</comment>
<dbReference type="EMBL" id="CBXF010000113">
    <property type="protein sequence ID" value="CDL84795.1"/>
    <property type="molecule type" value="Genomic_DNA"/>
</dbReference>
<dbReference type="AlphaFoldDB" id="W1J5Q2"/>
<dbReference type="Proteomes" id="UP000019202">
    <property type="component" value="Unassembled WGS sequence"/>
</dbReference>
<evidence type="ECO:0000313" key="2">
    <source>
        <dbReference type="Proteomes" id="UP000019202"/>
    </source>
</evidence>
<reference evidence="1" key="1">
    <citation type="submission" date="2013-11" db="EMBL/GenBank/DDBJ databases">
        <title>Draft genome sequence and annotation of the entomopathogenic bacteria, Xenorhabdus cabanillasi strain JM26 and Xenorhabdus szentirmai strain DSM 16338.</title>
        <authorList>
            <person name="Gualtieri M."/>
            <person name="Ogier J.C."/>
            <person name="Pages S."/>
            <person name="Givaudan A."/>
            <person name="Gaudriault S."/>
        </authorList>
    </citation>
    <scope>NUCLEOTIDE SEQUENCE [LARGE SCALE GENOMIC DNA]</scope>
    <source>
        <strain evidence="1">DSM 16338</strain>
    </source>
</reference>
<sequence>MPFHFIVVDVLLFTFSHTHAYYKIMGKFVSDEFIIPLPPRCNLKSIAYKNQ</sequence>
<gene>
    <name evidence="1" type="ORF">XSR1_520007</name>
</gene>
<accession>W1J5Q2</accession>
<organism evidence="1 2">
    <name type="scientific">Xenorhabdus szentirmaii DSM 16338</name>
    <dbReference type="NCBI Taxonomy" id="1427518"/>
    <lineage>
        <taxon>Bacteria</taxon>
        <taxon>Pseudomonadati</taxon>
        <taxon>Pseudomonadota</taxon>
        <taxon>Gammaproteobacteria</taxon>
        <taxon>Enterobacterales</taxon>
        <taxon>Morganellaceae</taxon>
        <taxon>Xenorhabdus</taxon>
    </lineage>
</organism>
<keyword evidence="2" id="KW-1185">Reference proteome</keyword>
<evidence type="ECO:0000313" key="1">
    <source>
        <dbReference type="EMBL" id="CDL84795.1"/>
    </source>
</evidence>
<proteinExistence type="predicted"/>